<evidence type="ECO:0000313" key="3">
    <source>
        <dbReference type="Proteomes" id="UP001057841"/>
    </source>
</evidence>
<evidence type="ECO:0000259" key="1">
    <source>
        <dbReference type="Pfam" id="PF13392"/>
    </source>
</evidence>
<proteinExistence type="predicted"/>
<name>A0A976SPS3_9CAUD</name>
<keyword evidence="3" id="KW-1185">Reference proteome</keyword>
<protein>
    <recommendedName>
        <fullName evidence="1">HNH nuclease domain-containing protein</fullName>
    </recommendedName>
</protein>
<accession>A0A976SPS3</accession>
<dbReference type="SUPFAM" id="SSF54060">
    <property type="entry name" value="His-Me finger endonucleases"/>
    <property type="match status" value="1"/>
</dbReference>
<dbReference type="EMBL" id="OP018999">
    <property type="protein sequence ID" value="UVD33074.1"/>
    <property type="molecule type" value="Genomic_DNA"/>
</dbReference>
<dbReference type="Pfam" id="PF13392">
    <property type="entry name" value="HNH_3"/>
    <property type="match status" value="1"/>
</dbReference>
<dbReference type="Gene3D" id="3.90.75.20">
    <property type="match status" value="1"/>
</dbReference>
<sequence>MTSDQIKEKIQNNIVVSETGCWLWQKSIATNGYGNICVGKGRNRAVHRVACELYHGVPPTRMDAVHSCDNKACCNPEHLSWGTRSRNEIEAVRRLGKSHKLKLHEAAYIKFSGLPTKELVGMFSVSKDLINRIKRGVLWAHVTKGDLR</sequence>
<dbReference type="Proteomes" id="UP001057841">
    <property type="component" value="Segment"/>
</dbReference>
<evidence type="ECO:0000313" key="2">
    <source>
        <dbReference type="EMBL" id="UVD33074.1"/>
    </source>
</evidence>
<dbReference type="InterPro" id="IPR003615">
    <property type="entry name" value="HNH_nuc"/>
</dbReference>
<organism evidence="2 3">
    <name type="scientific">Escherichia phage NTNC80A</name>
    <dbReference type="NCBI Taxonomy" id="2970325"/>
    <lineage>
        <taxon>Viruses</taxon>
        <taxon>Duplodnaviria</taxon>
        <taxon>Heunggongvirae</taxon>
        <taxon>Uroviricota</taxon>
        <taxon>Caudoviricetes</taxon>
        <taxon>Autographivirales</taxon>
        <taxon>Autosignataviridae</taxon>
        <taxon>Molineuxvirinae</taxon>
        <taxon>Rodentiumvirus</taxon>
        <taxon>Rodentiumvirus NTNC80A</taxon>
    </lineage>
</organism>
<reference evidence="2" key="1">
    <citation type="submission" date="2022-07" db="EMBL/GenBank/DDBJ databases">
        <authorList>
            <person name="Chaudhary N."/>
        </authorList>
    </citation>
    <scope>NUCLEOTIDE SEQUENCE</scope>
</reference>
<dbReference type="InterPro" id="IPR044925">
    <property type="entry name" value="His-Me_finger_sf"/>
</dbReference>
<feature type="domain" description="HNH nuclease" evidence="1">
    <location>
        <begin position="44"/>
        <end position="88"/>
    </location>
</feature>